<dbReference type="AlphaFoldDB" id="A0A6J7E8B0"/>
<evidence type="ECO:0000313" key="2">
    <source>
        <dbReference type="EMBL" id="CAB4879372.1"/>
    </source>
</evidence>
<proteinExistence type="predicted"/>
<feature type="transmembrane region" description="Helical" evidence="1">
    <location>
        <begin position="536"/>
        <end position="555"/>
    </location>
</feature>
<organism evidence="2">
    <name type="scientific">freshwater metagenome</name>
    <dbReference type="NCBI Taxonomy" id="449393"/>
    <lineage>
        <taxon>unclassified sequences</taxon>
        <taxon>metagenomes</taxon>
        <taxon>ecological metagenomes</taxon>
    </lineage>
</organism>
<accession>A0A6J7E8B0</accession>
<reference evidence="2" key="1">
    <citation type="submission" date="2020-05" db="EMBL/GenBank/DDBJ databases">
        <authorList>
            <person name="Chiriac C."/>
            <person name="Salcher M."/>
            <person name="Ghai R."/>
            <person name="Kavagutti S V."/>
        </authorList>
    </citation>
    <scope>NUCLEOTIDE SEQUENCE</scope>
</reference>
<feature type="transmembrane region" description="Helical" evidence="1">
    <location>
        <begin position="41"/>
        <end position="59"/>
    </location>
</feature>
<sequence>MWLRNIFGTSKEILISDVDDLVRKRDVMESPYFNLSKKVKFNLGVTLISVISLIVPLTFCIASDAAALVPTWGDASLIPGITQLNVGNFSNMSFHSISCTSSGSCSAGGTYKDANGGTQGFVADQVNGVWTNAEEIPGLGSMHDGAVSVTSVSCASPGNCSAGGSYEFRGNVYGYLVNEVSGTWETAETVGIASLGPTVIDAVSCSSDGNCTAGGSYVAGLLPSNFIMDESNGTWGVPVEVPNLSTLNFGAVGNLVLSCSTAGNCSASSTYTDGSNHVQGYVASERSGVWDGAQEIPGLGVLNSGNELEVASISCASPGNCSAGGNYYSNPIESQAFVVNQVDGTWNSAEIVPGSQQLNAGNSAVLLTLSCSTPGYCSAGGGYTLADGITSEVFVVDEINGTWGNAQEIPGSQSLNTAGYAVMNAISCSSPGNCSAGGDYNIGNPTESFLADEVDGVWGHAIQVPGSLALGVGSGANSLSCSHDNYCAATGNIGNGTGNYFQPFVVSRYAAVPVTPIFPAVQEVSTAKLAATGSNLTLPLGLATALLGLGCLSVLEAQRRRRGA</sequence>
<keyword evidence="1" id="KW-0472">Membrane</keyword>
<keyword evidence="1" id="KW-1133">Transmembrane helix</keyword>
<protein>
    <submittedName>
        <fullName evidence="2">Unannotated protein</fullName>
    </submittedName>
</protein>
<evidence type="ECO:0000256" key="1">
    <source>
        <dbReference type="SAM" id="Phobius"/>
    </source>
</evidence>
<gene>
    <name evidence="2" type="ORF">UFOPK3427_01379</name>
</gene>
<dbReference type="EMBL" id="CAFBLT010000001">
    <property type="protein sequence ID" value="CAB4879372.1"/>
    <property type="molecule type" value="Genomic_DNA"/>
</dbReference>
<keyword evidence="1" id="KW-0812">Transmembrane</keyword>
<name>A0A6J7E8B0_9ZZZZ</name>